<proteinExistence type="predicted"/>
<keyword evidence="1" id="KW-0812">Transmembrane</keyword>
<dbReference type="HOGENOM" id="CLU_2585922_0_0_11"/>
<dbReference type="AlphaFoldDB" id="V5XIG2"/>
<name>V5XIG2_MYCNE</name>
<evidence type="ECO:0000256" key="1">
    <source>
        <dbReference type="SAM" id="Phobius"/>
    </source>
</evidence>
<dbReference type="RefSeq" id="WP_019513434.1">
    <property type="nucleotide sequence ID" value="NC_023036.2"/>
</dbReference>
<dbReference type="GeneID" id="43448709"/>
<sequence length="80" mass="8552">MNTTQLIALTIALLILNSVFVIGLDRAPARGLTIGPDNEDEGLYPIIEPPTGWRSHWRSVCIAGAILTTSAIATLPLLLT</sequence>
<dbReference type="KEGG" id="mne:D174_04195"/>
<evidence type="ECO:0000313" key="2">
    <source>
        <dbReference type="EMBL" id="AHC27817.1"/>
    </source>
</evidence>
<gene>
    <name evidence="2" type="ORF">D174_04195</name>
</gene>
<dbReference type="Proteomes" id="UP000018763">
    <property type="component" value="Chromosome"/>
</dbReference>
<keyword evidence="3" id="KW-1185">Reference proteome</keyword>
<dbReference type="EMBL" id="CP006936">
    <property type="protein sequence ID" value="AHC27817.1"/>
    <property type="molecule type" value="Genomic_DNA"/>
</dbReference>
<accession>V5XIG2</accession>
<keyword evidence="1" id="KW-0472">Membrane</keyword>
<organism evidence="2 3">
    <name type="scientific">Mycolicibacterium neoaurum VKM Ac-1815D</name>
    <dbReference type="NCBI Taxonomy" id="700508"/>
    <lineage>
        <taxon>Bacteria</taxon>
        <taxon>Bacillati</taxon>
        <taxon>Actinomycetota</taxon>
        <taxon>Actinomycetes</taxon>
        <taxon>Mycobacteriales</taxon>
        <taxon>Mycobacteriaceae</taxon>
        <taxon>Mycolicibacterium</taxon>
    </lineage>
</organism>
<feature type="transmembrane region" description="Helical" evidence="1">
    <location>
        <begin position="6"/>
        <end position="24"/>
    </location>
</feature>
<protein>
    <submittedName>
        <fullName evidence="2">Uncharacterized protein</fullName>
    </submittedName>
</protein>
<keyword evidence="1" id="KW-1133">Transmembrane helix</keyword>
<evidence type="ECO:0000313" key="3">
    <source>
        <dbReference type="Proteomes" id="UP000018763"/>
    </source>
</evidence>
<feature type="transmembrane region" description="Helical" evidence="1">
    <location>
        <begin position="60"/>
        <end position="79"/>
    </location>
</feature>
<reference evidence="2 3" key="1">
    <citation type="journal article" date="2014" name="Genome Announc.">
        <title>Complete Genome Sequence of Sterol-Transforming Mycobacterium neoaurum Strain VKM Ac-1815D.</title>
        <authorList>
            <person name="Shtratnikova V.Y."/>
            <person name="Bragin E.Y."/>
            <person name="Dovbnya D.V."/>
            <person name="Pekov Y.A."/>
            <person name="Schelkunov M.I."/>
            <person name="Strizhov N."/>
            <person name="Ivashina T.V."/>
            <person name="Ashapkin V.V."/>
            <person name="Donova M.V."/>
        </authorList>
    </citation>
    <scope>NUCLEOTIDE SEQUENCE [LARGE SCALE GENOMIC DNA]</scope>
    <source>
        <strain evidence="2 3">VKM Ac-1815D</strain>
    </source>
</reference>